<accession>A0A6A4QR98</accession>
<comment type="caution">
    <text evidence="1">The sequence shown here is derived from an EMBL/GenBank/DDBJ whole genome shotgun (WGS) entry which is preliminary data.</text>
</comment>
<evidence type="ECO:0000313" key="1">
    <source>
        <dbReference type="EMBL" id="KAE9616571.1"/>
    </source>
</evidence>
<dbReference type="InterPro" id="IPR002885">
    <property type="entry name" value="PPR_rpt"/>
</dbReference>
<dbReference type="PROSITE" id="PS51375">
    <property type="entry name" value="PPR"/>
    <property type="match status" value="3"/>
</dbReference>
<proteinExistence type="predicted"/>
<dbReference type="NCBIfam" id="TIGR00756">
    <property type="entry name" value="PPR"/>
    <property type="match status" value="3"/>
</dbReference>
<dbReference type="PANTHER" id="PTHR47926:SF453">
    <property type="entry name" value="PENTATRICOPEPTIDE REPEAT (PPR) SUPERFAMILY PROTEIN"/>
    <property type="match status" value="1"/>
</dbReference>
<protein>
    <submittedName>
        <fullName evidence="1">Putative pentatricopeptide</fullName>
    </submittedName>
</protein>
<dbReference type="GO" id="GO:0009451">
    <property type="term" value="P:RNA modification"/>
    <property type="evidence" value="ECO:0007669"/>
    <property type="project" value="InterPro"/>
</dbReference>
<dbReference type="AlphaFoldDB" id="A0A6A4QR98"/>
<dbReference type="GO" id="GO:0003723">
    <property type="term" value="F:RNA binding"/>
    <property type="evidence" value="ECO:0007669"/>
    <property type="project" value="InterPro"/>
</dbReference>
<dbReference type="OrthoDB" id="9990610at2759"/>
<dbReference type="Pfam" id="PF13041">
    <property type="entry name" value="PPR_2"/>
    <property type="match status" value="1"/>
</dbReference>
<reference evidence="2" key="1">
    <citation type="journal article" date="2020" name="Nat. Commun.">
        <title>Genome sequence of the cluster root forming white lupin.</title>
        <authorList>
            <person name="Hufnagel B."/>
            <person name="Marques A."/>
            <person name="Soriano A."/>
            <person name="Marques L."/>
            <person name="Divol F."/>
            <person name="Doumas P."/>
            <person name="Sallet E."/>
            <person name="Mancinotti D."/>
            <person name="Carrere S."/>
            <person name="Marande W."/>
            <person name="Arribat S."/>
            <person name="Keller J."/>
            <person name="Huneau C."/>
            <person name="Blein T."/>
            <person name="Aime D."/>
            <person name="Laguerre M."/>
            <person name="Taylor J."/>
            <person name="Schubert V."/>
            <person name="Nelson M."/>
            <person name="Geu-Flores F."/>
            <person name="Crespi M."/>
            <person name="Gallardo-Guerrero K."/>
            <person name="Delaux P.-M."/>
            <person name="Salse J."/>
            <person name="Berges H."/>
            <person name="Guyot R."/>
            <person name="Gouzy J."/>
            <person name="Peret B."/>
        </authorList>
    </citation>
    <scope>NUCLEOTIDE SEQUENCE [LARGE SCALE GENOMIC DNA]</scope>
    <source>
        <strain evidence="2">cv. Amiga</strain>
    </source>
</reference>
<dbReference type="Proteomes" id="UP000447434">
    <property type="component" value="Chromosome 3"/>
</dbReference>
<dbReference type="FunFam" id="1.25.40.10:FF:000158">
    <property type="entry name" value="pentatricopeptide repeat-containing protein At2g33680"/>
    <property type="match status" value="1"/>
</dbReference>
<evidence type="ECO:0000313" key="2">
    <source>
        <dbReference type="Proteomes" id="UP000447434"/>
    </source>
</evidence>
<dbReference type="Pfam" id="PF13812">
    <property type="entry name" value="PPR_3"/>
    <property type="match status" value="1"/>
</dbReference>
<dbReference type="PANTHER" id="PTHR47926">
    <property type="entry name" value="PENTATRICOPEPTIDE REPEAT-CONTAINING PROTEIN"/>
    <property type="match status" value="1"/>
</dbReference>
<dbReference type="InterPro" id="IPR011990">
    <property type="entry name" value="TPR-like_helical_dom_sf"/>
</dbReference>
<dbReference type="EMBL" id="WOCE01000003">
    <property type="protein sequence ID" value="KAE9616571.1"/>
    <property type="molecule type" value="Genomic_DNA"/>
</dbReference>
<dbReference type="Pfam" id="PF01535">
    <property type="entry name" value="PPR"/>
    <property type="match status" value="1"/>
</dbReference>
<dbReference type="GO" id="GO:0099402">
    <property type="term" value="P:plant organ development"/>
    <property type="evidence" value="ECO:0007669"/>
    <property type="project" value="UniProtKB-ARBA"/>
</dbReference>
<name>A0A6A4QR98_LUPAL</name>
<sequence length="249" mass="27359">MAQSKGFVSDLIAWNALIYGLVQSHEVMEAFKVFQGILDSRIQPNQVTIAALLPACGSAGSAKWGREIHGFICRKGFDINVFIASALIDMYSKGGSVKDAQNVFDKIPCKNVASWNAMIDCYGKCGMIDSSMELFKKMQEQGLQPNEVTFTCILSACSHSGSVQKGLEIFISMKECYGIEAGVKHYASIVDLFCRFGRMVEAYEFIKAMSIQVIESIARAFGEFGMPFETSMKKSVYSKTTSMQVTSAA</sequence>
<keyword evidence="2" id="KW-1185">Reference proteome</keyword>
<dbReference type="Gene3D" id="1.25.40.10">
    <property type="entry name" value="Tetratricopeptide repeat domain"/>
    <property type="match status" value="2"/>
</dbReference>
<gene>
    <name evidence="1" type="ORF">Lalb_Chr03g0026251</name>
</gene>
<organism evidence="1 2">
    <name type="scientific">Lupinus albus</name>
    <name type="common">White lupine</name>
    <name type="synonym">Lupinus termis</name>
    <dbReference type="NCBI Taxonomy" id="3870"/>
    <lineage>
        <taxon>Eukaryota</taxon>
        <taxon>Viridiplantae</taxon>
        <taxon>Streptophyta</taxon>
        <taxon>Embryophyta</taxon>
        <taxon>Tracheophyta</taxon>
        <taxon>Spermatophyta</taxon>
        <taxon>Magnoliopsida</taxon>
        <taxon>eudicotyledons</taxon>
        <taxon>Gunneridae</taxon>
        <taxon>Pentapetalae</taxon>
        <taxon>rosids</taxon>
        <taxon>fabids</taxon>
        <taxon>Fabales</taxon>
        <taxon>Fabaceae</taxon>
        <taxon>Papilionoideae</taxon>
        <taxon>50 kb inversion clade</taxon>
        <taxon>genistoids sensu lato</taxon>
        <taxon>core genistoids</taxon>
        <taxon>Genisteae</taxon>
        <taxon>Lupinus</taxon>
    </lineage>
</organism>
<dbReference type="InterPro" id="IPR046960">
    <property type="entry name" value="PPR_At4g14850-like_plant"/>
</dbReference>